<accession>A0A4R8MVY9</accession>
<organism evidence="1 2">
    <name type="scientific">Leptospira meyeri</name>
    <dbReference type="NCBI Taxonomy" id="29508"/>
    <lineage>
        <taxon>Bacteria</taxon>
        <taxon>Pseudomonadati</taxon>
        <taxon>Spirochaetota</taxon>
        <taxon>Spirochaetia</taxon>
        <taxon>Leptospirales</taxon>
        <taxon>Leptospiraceae</taxon>
        <taxon>Leptospira</taxon>
    </lineage>
</organism>
<dbReference type="SUPFAM" id="SSF55874">
    <property type="entry name" value="ATPase domain of HSP90 chaperone/DNA topoisomerase II/histidine kinase"/>
    <property type="match status" value="1"/>
</dbReference>
<protein>
    <recommendedName>
        <fullName evidence="3">ATP-binding protein</fullName>
    </recommendedName>
</protein>
<dbReference type="AlphaFoldDB" id="A0A4R8MVY9"/>
<dbReference type="STRING" id="1193051.LEP1GSC017_1334"/>
<dbReference type="EMBL" id="SORO01000001">
    <property type="protein sequence ID" value="TDY73634.1"/>
    <property type="molecule type" value="Genomic_DNA"/>
</dbReference>
<gene>
    <name evidence="1" type="ORF">CLV96_2670</name>
</gene>
<evidence type="ECO:0000313" key="2">
    <source>
        <dbReference type="Proteomes" id="UP000294684"/>
    </source>
</evidence>
<dbReference type="InterPro" id="IPR046239">
    <property type="entry name" value="DUF6272"/>
</dbReference>
<reference evidence="1 2" key="1">
    <citation type="submission" date="2019-03" db="EMBL/GenBank/DDBJ databases">
        <title>Genomic Encyclopedia of Archaeal and Bacterial Type Strains, Phase II (KMG-II): from individual species to whole genera.</title>
        <authorList>
            <person name="Goeker M."/>
        </authorList>
    </citation>
    <scope>NUCLEOTIDE SEQUENCE [LARGE SCALE GENOMIC DNA]</scope>
    <source>
        <strain evidence="1 2">DSM 21537</strain>
    </source>
</reference>
<name>A0A4R8MVY9_LEPME</name>
<sequence length="195" mass="22795">MRKYGNFKFANQINSQEHNSKFQIHLKPLDLMRYWRRIGILSDFIGYFYGFSFLPNVPSESIDMKNSEVVNSISTVFNELLENAAKYSYDKKADIEISLFHRGKTFEMYVRNKTNESNVLAYEASLEEIFSAKDLERLYIEKLETNEKDRQRSGIGLILVLKDYPVEMEVSFESEGKEAIITSRVIYFTDGFPQS</sequence>
<dbReference type="Proteomes" id="UP000294684">
    <property type="component" value="Unassembled WGS sequence"/>
</dbReference>
<dbReference type="Gene3D" id="3.30.565.10">
    <property type="entry name" value="Histidine kinase-like ATPase, C-terminal domain"/>
    <property type="match status" value="1"/>
</dbReference>
<dbReference type="Pfam" id="PF19788">
    <property type="entry name" value="DUF6272"/>
    <property type="match status" value="1"/>
</dbReference>
<dbReference type="GeneID" id="79827954"/>
<evidence type="ECO:0000313" key="1">
    <source>
        <dbReference type="EMBL" id="TDY73634.1"/>
    </source>
</evidence>
<dbReference type="InterPro" id="IPR036890">
    <property type="entry name" value="HATPase_C_sf"/>
</dbReference>
<keyword evidence="2" id="KW-1185">Reference proteome</keyword>
<proteinExistence type="predicted"/>
<comment type="caution">
    <text evidence="1">The sequence shown here is derived from an EMBL/GenBank/DDBJ whole genome shotgun (WGS) entry which is preliminary data.</text>
</comment>
<evidence type="ECO:0008006" key="3">
    <source>
        <dbReference type="Google" id="ProtNLM"/>
    </source>
</evidence>
<dbReference type="InterPro" id="IPR058084">
    <property type="entry name" value="Slr1658-like"/>
</dbReference>
<dbReference type="RefSeq" id="WP_004786409.1">
    <property type="nucleotide sequence ID" value="NZ_JAMQPX010000001.1"/>
</dbReference>
<dbReference type="OrthoDB" id="9810563at2"/>
<dbReference type="NCBIfam" id="NF047703">
    <property type="entry name" value="slr1658_superfam"/>
    <property type="match status" value="1"/>
</dbReference>